<dbReference type="RefSeq" id="WP_094636055.1">
    <property type="nucleotide sequence ID" value="NZ_CP062938.1"/>
</dbReference>
<feature type="domain" description="PET hydrolase/cutinase-like" evidence="1">
    <location>
        <begin position="14"/>
        <end position="156"/>
    </location>
</feature>
<dbReference type="PANTHER" id="PTHR47751:SF1">
    <property type="entry name" value="SUPERFAMILY HYDROLASE, PUTATIVE (AFU_ORTHOLOGUE AFUA_2G16580)-RELATED"/>
    <property type="match status" value="1"/>
</dbReference>
<dbReference type="Gene3D" id="1.10.10.800">
    <property type="match status" value="1"/>
</dbReference>
<dbReference type="GO" id="GO:0016787">
    <property type="term" value="F:hydrolase activity"/>
    <property type="evidence" value="ECO:0007669"/>
    <property type="project" value="UniProtKB-KW"/>
</dbReference>
<dbReference type="KEGG" id="beu:BE0216_02835"/>
<dbReference type="Pfam" id="PF12740">
    <property type="entry name" value="PETase"/>
    <property type="match status" value="1"/>
</dbReference>
<dbReference type="InterPro" id="IPR029058">
    <property type="entry name" value="AB_hydrolase_fold"/>
</dbReference>
<dbReference type="InterPro" id="IPR051411">
    <property type="entry name" value="Polyketide_trans_af380"/>
</dbReference>
<dbReference type="Proteomes" id="UP000216057">
    <property type="component" value="Unassembled WGS sequence"/>
</dbReference>
<protein>
    <submittedName>
        <fullName evidence="3">Alpha/beta hydrolase</fullName>
    </submittedName>
    <submittedName>
        <fullName evidence="2">Hydrolase of the alpha/beta superfamily</fullName>
    </submittedName>
</protein>
<evidence type="ECO:0000259" key="1">
    <source>
        <dbReference type="Pfam" id="PF12740"/>
    </source>
</evidence>
<evidence type="ECO:0000313" key="4">
    <source>
        <dbReference type="Proteomes" id="UP000216057"/>
    </source>
</evidence>
<evidence type="ECO:0000313" key="2">
    <source>
        <dbReference type="EMBL" id="OZG68954.1"/>
    </source>
</evidence>
<reference evidence="3 5" key="2">
    <citation type="submission" date="2020-10" db="EMBL/GenBank/DDBJ databases">
        <title>Genome sequencing of Bifidobacterium eulemuris_DSMZ_100216.</title>
        <authorList>
            <person name="Kim J."/>
        </authorList>
    </citation>
    <scope>NUCLEOTIDE SEQUENCE [LARGE SCALE GENOMIC DNA]</scope>
    <source>
        <strain evidence="3 5">DSM 100216</strain>
    </source>
</reference>
<organism evidence="2 4">
    <name type="scientific">Bifidobacterium eulemuris</name>
    <dbReference type="NCBI Taxonomy" id="1765219"/>
    <lineage>
        <taxon>Bacteria</taxon>
        <taxon>Bacillati</taxon>
        <taxon>Actinomycetota</taxon>
        <taxon>Actinomycetes</taxon>
        <taxon>Bifidobacteriales</taxon>
        <taxon>Bifidobacteriaceae</taxon>
        <taxon>Bifidobacterium</taxon>
    </lineage>
</organism>
<evidence type="ECO:0000313" key="3">
    <source>
        <dbReference type="EMBL" id="QOL31511.1"/>
    </source>
</evidence>
<dbReference type="EMBL" id="CP062938">
    <property type="protein sequence ID" value="QOL31511.1"/>
    <property type="molecule type" value="Genomic_DNA"/>
</dbReference>
<dbReference type="Gene3D" id="3.40.50.1820">
    <property type="entry name" value="alpha/beta hydrolase"/>
    <property type="match status" value="1"/>
</dbReference>
<accession>A0A261GC19</accession>
<dbReference type="PANTHER" id="PTHR47751">
    <property type="entry name" value="SUPERFAMILY HYDROLASE, PUTATIVE (AFU_ORTHOLOGUE AFUA_2G16580)-RELATED"/>
    <property type="match status" value="1"/>
</dbReference>
<keyword evidence="5" id="KW-1185">Reference proteome</keyword>
<name>A0A261GC19_9BIFI</name>
<dbReference type="EMBL" id="MWWZ01000004">
    <property type="protein sequence ID" value="OZG68954.1"/>
    <property type="molecule type" value="Genomic_DNA"/>
</dbReference>
<evidence type="ECO:0000313" key="5">
    <source>
        <dbReference type="Proteomes" id="UP000593943"/>
    </source>
</evidence>
<sequence length="315" mass="35274">MAEEYYIAPLSDAVERTHVAYPNRYGYTLAGDLYVAKDADRSAKLPAIIVGAPYGGVKEQGPCVYANELAQRGFVVLTFDPCHMGESSGEPRHVSSPDLFTENFSAGVDYLGLQDFVDRERIGVIGICGSGGFALSAAQMDPRIKAVATASMYDMTAAARLGLDAQAIAERKEQLARQRWVDAENGYPEYNPYFPDQPLDEVPAELEEPTAEWFRFYALKRGFHPRARGGFTTTSDMAFLNFRLLDFIDEISPRPIMFIVGDRAHSRFFSENAFAAAKEPKRMVVVDDAEHIDLYDRTDRIPFDQIEEFFSTNLK</sequence>
<keyword evidence="2" id="KW-0378">Hydrolase</keyword>
<dbReference type="SUPFAM" id="SSF53474">
    <property type="entry name" value="alpha/beta-Hydrolases"/>
    <property type="match status" value="1"/>
</dbReference>
<dbReference type="AlphaFoldDB" id="A0A261GC19"/>
<dbReference type="InterPro" id="IPR041127">
    <property type="entry name" value="PET_hydrolase/cutinase-like"/>
</dbReference>
<reference evidence="2 4" key="1">
    <citation type="journal article" date="2017" name="BMC Genomics">
        <title>Comparative genomic and phylogenomic analyses of the Bifidobacteriaceae family.</title>
        <authorList>
            <person name="Lugli G.A."/>
            <person name="Milani C."/>
            <person name="Turroni F."/>
            <person name="Duranti S."/>
            <person name="Mancabelli L."/>
            <person name="Mangifesta M."/>
            <person name="Ferrario C."/>
            <person name="Modesto M."/>
            <person name="Mattarelli P."/>
            <person name="Jiri K."/>
            <person name="van Sinderen D."/>
            <person name="Ventura M."/>
        </authorList>
    </citation>
    <scope>NUCLEOTIDE SEQUENCE [LARGE SCALE GENOMIC DNA]</scope>
    <source>
        <strain evidence="2 4">DSM 100216</strain>
    </source>
</reference>
<dbReference type="Proteomes" id="UP000593943">
    <property type="component" value="Chromosome"/>
</dbReference>
<dbReference type="OrthoDB" id="9805123at2"/>
<gene>
    <name evidence="3" type="ORF">BE0216_02835</name>
    <name evidence="2" type="ORF">BEUL_0360</name>
</gene>
<proteinExistence type="predicted"/>